<dbReference type="Proteomes" id="UP001055072">
    <property type="component" value="Unassembled WGS sequence"/>
</dbReference>
<keyword evidence="2" id="KW-1185">Reference proteome</keyword>
<organism evidence="1 2">
    <name type="scientific">Irpex rosettiformis</name>
    <dbReference type="NCBI Taxonomy" id="378272"/>
    <lineage>
        <taxon>Eukaryota</taxon>
        <taxon>Fungi</taxon>
        <taxon>Dikarya</taxon>
        <taxon>Basidiomycota</taxon>
        <taxon>Agaricomycotina</taxon>
        <taxon>Agaricomycetes</taxon>
        <taxon>Polyporales</taxon>
        <taxon>Irpicaceae</taxon>
        <taxon>Irpex</taxon>
    </lineage>
</organism>
<accession>A0ACB8U026</accession>
<gene>
    <name evidence="1" type="ORF">BDY19DRAFT_954585</name>
</gene>
<proteinExistence type="predicted"/>
<comment type="caution">
    <text evidence="1">The sequence shown here is derived from an EMBL/GenBank/DDBJ whole genome shotgun (WGS) entry which is preliminary data.</text>
</comment>
<dbReference type="EMBL" id="MU274917">
    <property type="protein sequence ID" value="KAI0087615.1"/>
    <property type="molecule type" value="Genomic_DNA"/>
</dbReference>
<reference evidence="1" key="1">
    <citation type="journal article" date="2021" name="Environ. Microbiol.">
        <title>Gene family expansions and transcriptome signatures uncover fungal adaptations to wood decay.</title>
        <authorList>
            <person name="Hage H."/>
            <person name="Miyauchi S."/>
            <person name="Viragh M."/>
            <person name="Drula E."/>
            <person name="Min B."/>
            <person name="Chaduli D."/>
            <person name="Navarro D."/>
            <person name="Favel A."/>
            <person name="Norest M."/>
            <person name="Lesage-Meessen L."/>
            <person name="Balint B."/>
            <person name="Merenyi Z."/>
            <person name="de Eugenio L."/>
            <person name="Morin E."/>
            <person name="Martinez A.T."/>
            <person name="Baldrian P."/>
            <person name="Stursova M."/>
            <person name="Martinez M.J."/>
            <person name="Novotny C."/>
            <person name="Magnuson J.K."/>
            <person name="Spatafora J.W."/>
            <person name="Maurice S."/>
            <person name="Pangilinan J."/>
            <person name="Andreopoulos W."/>
            <person name="LaButti K."/>
            <person name="Hundley H."/>
            <person name="Na H."/>
            <person name="Kuo A."/>
            <person name="Barry K."/>
            <person name="Lipzen A."/>
            <person name="Henrissat B."/>
            <person name="Riley R."/>
            <person name="Ahrendt S."/>
            <person name="Nagy L.G."/>
            <person name="Grigoriev I.V."/>
            <person name="Martin F."/>
            <person name="Rosso M.N."/>
        </authorList>
    </citation>
    <scope>NUCLEOTIDE SEQUENCE</scope>
    <source>
        <strain evidence="1">CBS 384.51</strain>
    </source>
</reference>
<evidence type="ECO:0000313" key="2">
    <source>
        <dbReference type="Proteomes" id="UP001055072"/>
    </source>
</evidence>
<protein>
    <submittedName>
        <fullName evidence="1">Uncharacterized protein</fullName>
    </submittedName>
</protein>
<evidence type="ECO:0000313" key="1">
    <source>
        <dbReference type="EMBL" id="KAI0087615.1"/>
    </source>
</evidence>
<sequence>MPIICLPGLDFHAFWQFWEDDLEDIADLRGIIVPQAVYMDAIRRDAKDYTGYLNDSVYFKVNGRLGVSVASARLGKLDGLEDPDAKHTFFRTSQSSLRILWPGYKKWSIQIGKPARGSVLTTAELAVLIAAQVTKFLGYGTKKNLPEEKQNMKKDEMGDWNLRHFPLDCIYLLRLDKRGAASWQPVLSIDPSLAKIPANKVL</sequence>
<name>A0ACB8U026_9APHY</name>